<gene>
    <name evidence="2" type="ORF">HPB51_029037</name>
</gene>
<dbReference type="VEuPathDB" id="VectorBase:LOC119167799"/>
<keyword evidence="3" id="KW-1185">Reference proteome</keyword>
<evidence type="ECO:0000313" key="3">
    <source>
        <dbReference type="Proteomes" id="UP000821866"/>
    </source>
</evidence>
<reference evidence="2" key="1">
    <citation type="journal article" date="2020" name="Cell">
        <title>Large-Scale Comparative Analyses of Tick Genomes Elucidate Their Genetic Diversity and Vector Capacities.</title>
        <authorList>
            <consortium name="Tick Genome and Microbiome Consortium (TIGMIC)"/>
            <person name="Jia N."/>
            <person name="Wang J."/>
            <person name="Shi W."/>
            <person name="Du L."/>
            <person name="Sun Y."/>
            <person name="Zhan W."/>
            <person name="Jiang J.F."/>
            <person name="Wang Q."/>
            <person name="Zhang B."/>
            <person name="Ji P."/>
            <person name="Bell-Sakyi L."/>
            <person name="Cui X.M."/>
            <person name="Yuan T.T."/>
            <person name="Jiang B.G."/>
            <person name="Yang W.F."/>
            <person name="Lam T.T."/>
            <person name="Chang Q.C."/>
            <person name="Ding S.J."/>
            <person name="Wang X.J."/>
            <person name="Zhu J.G."/>
            <person name="Ruan X.D."/>
            <person name="Zhao L."/>
            <person name="Wei J.T."/>
            <person name="Ye R.Z."/>
            <person name="Que T.C."/>
            <person name="Du C.H."/>
            <person name="Zhou Y.H."/>
            <person name="Cheng J.X."/>
            <person name="Dai P.F."/>
            <person name="Guo W.B."/>
            <person name="Han X.H."/>
            <person name="Huang E.J."/>
            <person name="Li L.F."/>
            <person name="Wei W."/>
            <person name="Gao Y.C."/>
            <person name="Liu J.Z."/>
            <person name="Shao H.Z."/>
            <person name="Wang X."/>
            <person name="Wang C.C."/>
            <person name="Yang T.C."/>
            <person name="Huo Q.B."/>
            <person name="Li W."/>
            <person name="Chen H.Y."/>
            <person name="Chen S.E."/>
            <person name="Zhou L.G."/>
            <person name="Ni X.B."/>
            <person name="Tian J.H."/>
            <person name="Sheng Y."/>
            <person name="Liu T."/>
            <person name="Pan Y.S."/>
            <person name="Xia L.Y."/>
            <person name="Li J."/>
            <person name="Zhao F."/>
            <person name="Cao W.C."/>
        </authorList>
    </citation>
    <scope>NUCLEOTIDE SEQUENCE</scope>
    <source>
        <strain evidence="2">Rmic-2018</strain>
    </source>
</reference>
<feature type="compositionally biased region" description="Polar residues" evidence="1">
    <location>
        <begin position="80"/>
        <end position="92"/>
    </location>
</feature>
<accession>A0A9J6CVN7</accession>
<feature type="region of interest" description="Disordered" evidence="1">
    <location>
        <begin position="80"/>
        <end position="159"/>
    </location>
</feature>
<evidence type="ECO:0000256" key="1">
    <source>
        <dbReference type="SAM" id="MobiDB-lite"/>
    </source>
</evidence>
<reference evidence="2" key="2">
    <citation type="submission" date="2021-09" db="EMBL/GenBank/DDBJ databases">
        <authorList>
            <person name="Jia N."/>
            <person name="Wang J."/>
            <person name="Shi W."/>
            <person name="Du L."/>
            <person name="Sun Y."/>
            <person name="Zhan W."/>
            <person name="Jiang J."/>
            <person name="Wang Q."/>
            <person name="Zhang B."/>
            <person name="Ji P."/>
            <person name="Sakyi L.B."/>
            <person name="Cui X."/>
            <person name="Yuan T."/>
            <person name="Jiang B."/>
            <person name="Yang W."/>
            <person name="Lam T.T.-Y."/>
            <person name="Chang Q."/>
            <person name="Ding S."/>
            <person name="Wang X."/>
            <person name="Zhu J."/>
            <person name="Ruan X."/>
            <person name="Zhao L."/>
            <person name="Wei J."/>
            <person name="Que T."/>
            <person name="Du C."/>
            <person name="Cheng J."/>
            <person name="Dai P."/>
            <person name="Han X."/>
            <person name="Huang E."/>
            <person name="Gao Y."/>
            <person name="Liu J."/>
            <person name="Shao H."/>
            <person name="Ye R."/>
            <person name="Li L."/>
            <person name="Wei W."/>
            <person name="Wang X."/>
            <person name="Wang C."/>
            <person name="Huo Q."/>
            <person name="Li W."/>
            <person name="Guo W."/>
            <person name="Chen H."/>
            <person name="Chen S."/>
            <person name="Zhou L."/>
            <person name="Zhou L."/>
            <person name="Ni X."/>
            <person name="Tian J."/>
            <person name="Zhou Y."/>
            <person name="Sheng Y."/>
            <person name="Liu T."/>
            <person name="Pan Y."/>
            <person name="Xia L."/>
            <person name="Li J."/>
            <person name="Zhao F."/>
            <person name="Cao W."/>
        </authorList>
    </citation>
    <scope>NUCLEOTIDE SEQUENCE</scope>
    <source>
        <strain evidence="2">Rmic-2018</strain>
        <tissue evidence="2">Larvae</tissue>
    </source>
</reference>
<evidence type="ECO:0000313" key="2">
    <source>
        <dbReference type="EMBL" id="KAH7934596.1"/>
    </source>
</evidence>
<evidence type="ECO:0008006" key="4">
    <source>
        <dbReference type="Google" id="ProtNLM"/>
    </source>
</evidence>
<proteinExistence type="predicted"/>
<feature type="region of interest" description="Disordered" evidence="1">
    <location>
        <begin position="1"/>
        <end position="22"/>
    </location>
</feature>
<name>A0A9J6CVN7_RHIMP</name>
<dbReference type="EMBL" id="JABSTU010006172">
    <property type="protein sequence ID" value="KAH7934596.1"/>
    <property type="molecule type" value="Genomic_DNA"/>
</dbReference>
<protein>
    <recommendedName>
        <fullName evidence="4">Tick transposon</fullName>
    </recommendedName>
</protein>
<sequence>MELTSTLGLTLHTDPAYPTRVGNSVTRDTRLDLSFTKNIRHADWANTKETLCSNHCILNIIVTTTPLPRSLDEKLHPCVLSSSGRATGKTSRPSPPTRLDKVPQKLQQSGSDTRNRLPRIVTRIGYPPSIDGNSSSTLRGYARGRQPPPSPLAGSENAELDQPFGLHDLKAALAKMKRGTETGRDKVTVKILANLADQAYDALLAHINTIWLG</sequence>
<dbReference type="AlphaFoldDB" id="A0A9J6CVN7"/>
<comment type="caution">
    <text evidence="2">The sequence shown here is derived from an EMBL/GenBank/DDBJ whole genome shotgun (WGS) entry which is preliminary data.</text>
</comment>
<dbReference type="Proteomes" id="UP000821866">
    <property type="component" value="Unassembled WGS sequence"/>
</dbReference>
<organism evidence="2 3">
    <name type="scientific">Rhipicephalus microplus</name>
    <name type="common">Cattle tick</name>
    <name type="synonym">Boophilus microplus</name>
    <dbReference type="NCBI Taxonomy" id="6941"/>
    <lineage>
        <taxon>Eukaryota</taxon>
        <taxon>Metazoa</taxon>
        <taxon>Ecdysozoa</taxon>
        <taxon>Arthropoda</taxon>
        <taxon>Chelicerata</taxon>
        <taxon>Arachnida</taxon>
        <taxon>Acari</taxon>
        <taxon>Parasitiformes</taxon>
        <taxon>Ixodida</taxon>
        <taxon>Ixodoidea</taxon>
        <taxon>Ixodidae</taxon>
        <taxon>Rhipicephalinae</taxon>
        <taxon>Rhipicephalus</taxon>
        <taxon>Boophilus</taxon>
    </lineage>
</organism>